<evidence type="ECO:0000313" key="3">
    <source>
        <dbReference type="Proteomes" id="UP000078340"/>
    </source>
</evidence>
<dbReference type="Proteomes" id="UP000078340">
    <property type="component" value="Unassembled WGS sequence"/>
</dbReference>
<evidence type="ECO:0000313" key="2">
    <source>
        <dbReference type="EMBL" id="OAQ94072.1"/>
    </source>
</evidence>
<reference evidence="2 3" key="1">
    <citation type="submission" date="2016-02" db="EMBL/GenBank/DDBJ databases">
        <title>Biosynthesis of antibiotic leucinostatins and their inhibition on Phytophthora in bio-control Purpureocillium lilacinum.</title>
        <authorList>
            <person name="Wang G."/>
            <person name="Liu Z."/>
            <person name="Lin R."/>
            <person name="Li E."/>
            <person name="Mao Z."/>
            <person name="Ling J."/>
            <person name="Yin W."/>
            <person name="Xie B."/>
        </authorList>
    </citation>
    <scope>NUCLEOTIDE SEQUENCE [LARGE SCALE GENOMIC DNA]</scope>
    <source>
        <strain evidence="2">PLFJ-1</strain>
    </source>
</reference>
<sequence length="86" mass="9524">MLAAIDLPGLWVCCCARVAAVDWMAVFLMTHRAATSRASMHRGMHLSVLHGRGVHVHRAWTRSLAWHPVAGRRSISETPMADPELV</sequence>
<feature type="signal peptide" evidence="1">
    <location>
        <begin position="1"/>
        <end position="20"/>
    </location>
</feature>
<dbReference type="EMBL" id="LSBI01000001">
    <property type="protein sequence ID" value="OAQ94072.1"/>
    <property type="molecule type" value="Genomic_DNA"/>
</dbReference>
<evidence type="ECO:0000256" key="1">
    <source>
        <dbReference type="SAM" id="SignalP"/>
    </source>
</evidence>
<evidence type="ECO:0008006" key="4">
    <source>
        <dbReference type="Google" id="ProtNLM"/>
    </source>
</evidence>
<protein>
    <recommendedName>
        <fullName evidence="4">Secreted protein</fullName>
    </recommendedName>
</protein>
<gene>
    <name evidence="2" type="ORF">VFPFJ_00180</name>
</gene>
<feature type="chain" id="PRO_5008103860" description="Secreted protein" evidence="1">
    <location>
        <begin position="21"/>
        <end position="86"/>
    </location>
</feature>
<comment type="caution">
    <text evidence="2">The sequence shown here is derived from an EMBL/GenBank/DDBJ whole genome shotgun (WGS) entry which is preliminary data.</text>
</comment>
<name>A0A179HW06_PURLI</name>
<dbReference type="AlphaFoldDB" id="A0A179HW06"/>
<organism evidence="2 3">
    <name type="scientific">Purpureocillium lilacinum</name>
    <name type="common">Paecilomyces lilacinus</name>
    <dbReference type="NCBI Taxonomy" id="33203"/>
    <lineage>
        <taxon>Eukaryota</taxon>
        <taxon>Fungi</taxon>
        <taxon>Dikarya</taxon>
        <taxon>Ascomycota</taxon>
        <taxon>Pezizomycotina</taxon>
        <taxon>Sordariomycetes</taxon>
        <taxon>Hypocreomycetidae</taxon>
        <taxon>Hypocreales</taxon>
        <taxon>Ophiocordycipitaceae</taxon>
        <taxon>Purpureocillium</taxon>
    </lineage>
</organism>
<accession>A0A179HW06</accession>
<keyword evidence="1" id="KW-0732">Signal</keyword>
<proteinExistence type="predicted"/>